<evidence type="ECO:0000256" key="5">
    <source>
        <dbReference type="ARBA" id="ARBA00022777"/>
    </source>
</evidence>
<dbReference type="InterPro" id="IPR011009">
    <property type="entry name" value="Kinase-like_dom_sf"/>
</dbReference>
<keyword evidence="13" id="KW-1185">Reference proteome</keyword>
<dbReference type="GO" id="GO:0005524">
    <property type="term" value="F:ATP binding"/>
    <property type="evidence" value="ECO:0007669"/>
    <property type="project" value="UniProtKB-UniRule"/>
</dbReference>
<dbReference type="EMBL" id="CP036299">
    <property type="protein sequence ID" value="QDV32167.1"/>
    <property type="molecule type" value="Genomic_DNA"/>
</dbReference>
<dbReference type="CDD" id="cd14014">
    <property type="entry name" value="STKc_PknB_like"/>
    <property type="match status" value="1"/>
</dbReference>
<feature type="domain" description="Protein kinase" evidence="11">
    <location>
        <begin position="43"/>
        <end position="308"/>
    </location>
</feature>
<name>A0A518GUA5_9PLAN</name>
<dbReference type="PROSITE" id="PS00108">
    <property type="entry name" value="PROTEIN_KINASE_ST"/>
    <property type="match status" value="1"/>
</dbReference>
<dbReference type="Pfam" id="PF00069">
    <property type="entry name" value="Pkinase"/>
    <property type="match status" value="1"/>
</dbReference>
<dbReference type="Proteomes" id="UP000315349">
    <property type="component" value="Chromosome"/>
</dbReference>
<accession>A0A518GUA5</accession>
<dbReference type="EC" id="2.7.11.1" evidence="1"/>
<feature type="binding site" evidence="9">
    <location>
        <position position="72"/>
    </location>
    <ligand>
        <name>ATP</name>
        <dbReference type="ChEBI" id="CHEBI:30616"/>
    </ligand>
</feature>
<dbReference type="InterPro" id="IPR017441">
    <property type="entry name" value="Protein_kinase_ATP_BS"/>
</dbReference>
<evidence type="ECO:0000256" key="8">
    <source>
        <dbReference type="ARBA" id="ARBA00048679"/>
    </source>
</evidence>
<comment type="catalytic activity">
    <reaction evidence="7">
        <text>L-threonyl-[protein] + ATP = O-phospho-L-threonyl-[protein] + ADP + H(+)</text>
        <dbReference type="Rhea" id="RHEA:46608"/>
        <dbReference type="Rhea" id="RHEA-COMP:11060"/>
        <dbReference type="Rhea" id="RHEA-COMP:11605"/>
        <dbReference type="ChEBI" id="CHEBI:15378"/>
        <dbReference type="ChEBI" id="CHEBI:30013"/>
        <dbReference type="ChEBI" id="CHEBI:30616"/>
        <dbReference type="ChEBI" id="CHEBI:61977"/>
        <dbReference type="ChEBI" id="CHEBI:456216"/>
        <dbReference type="EC" id="2.7.11.1"/>
    </reaction>
</comment>
<dbReference type="KEGG" id="peh:Spb1_41170"/>
<dbReference type="SMART" id="SM00220">
    <property type="entry name" value="S_TKc"/>
    <property type="match status" value="1"/>
</dbReference>
<dbReference type="FunFam" id="3.30.200.20:FF:000035">
    <property type="entry name" value="Serine/threonine protein kinase Stk1"/>
    <property type="match status" value="1"/>
</dbReference>
<evidence type="ECO:0000256" key="9">
    <source>
        <dbReference type="PROSITE-ProRule" id="PRU10141"/>
    </source>
</evidence>
<reference evidence="12 13" key="1">
    <citation type="submission" date="2019-02" db="EMBL/GenBank/DDBJ databases">
        <title>Deep-cultivation of Planctomycetes and their phenomic and genomic characterization uncovers novel biology.</title>
        <authorList>
            <person name="Wiegand S."/>
            <person name="Jogler M."/>
            <person name="Boedeker C."/>
            <person name="Pinto D."/>
            <person name="Vollmers J."/>
            <person name="Rivas-Marin E."/>
            <person name="Kohn T."/>
            <person name="Peeters S.H."/>
            <person name="Heuer A."/>
            <person name="Rast P."/>
            <person name="Oberbeckmann S."/>
            <person name="Bunk B."/>
            <person name="Jeske O."/>
            <person name="Meyerdierks A."/>
            <person name="Storesund J.E."/>
            <person name="Kallscheuer N."/>
            <person name="Luecker S."/>
            <person name="Lage O.M."/>
            <person name="Pohl T."/>
            <person name="Merkel B.J."/>
            <person name="Hornburger P."/>
            <person name="Mueller R.-W."/>
            <person name="Bruemmer F."/>
            <person name="Labrenz M."/>
            <person name="Spormann A.M."/>
            <person name="Op den Camp H."/>
            <person name="Overmann J."/>
            <person name="Amann R."/>
            <person name="Jetten M.S.M."/>
            <person name="Mascher T."/>
            <person name="Medema M.H."/>
            <person name="Devos D.P."/>
            <person name="Kaster A.-K."/>
            <person name="Ovreas L."/>
            <person name="Rohde M."/>
            <person name="Galperin M.Y."/>
            <person name="Jogler C."/>
        </authorList>
    </citation>
    <scope>NUCLEOTIDE SEQUENCE [LARGE SCALE GENOMIC DNA]</scope>
    <source>
        <strain evidence="12 13">Spb1</strain>
    </source>
</reference>
<dbReference type="InterPro" id="IPR008271">
    <property type="entry name" value="Ser/Thr_kinase_AS"/>
</dbReference>
<evidence type="ECO:0000256" key="6">
    <source>
        <dbReference type="ARBA" id="ARBA00022840"/>
    </source>
</evidence>
<evidence type="ECO:0000256" key="1">
    <source>
        <dbReference type="ARBA" id="ARBA00012513"/>
    </source>
</evidence>
<evidence type="ECO:0000256" key="2">
    <source>
        <dbReference type="ARBA" id="ARBA00022527"/>
    </source>
</evidence>
<feature type="region of interest" description="Disordered" evidence="10">
    <location>
        <begin position="1349"/>
        <end position="1374"/>
    </location>
</feature>
<evidence type="ECO:0000256" key="7">
    <source>
        <dbReference type="ARBA" id="ARBA00047899"/>
    </source>
</evidence>
<keyword evidence="4 9" id="KW-0547">Nucleotide-binding</keyword>
<keyword evidence="2" id="KW-0723">Serine/threonine-protein kinase</keyword>
<dbReference type="Gene3D" id="1.10.510.10">
    <property type="entry name" value="Transferase(Phosphotransferase) domain 1"/>
    <property type="match status" value="1"/>
</dbReference>
<evidence type="ECO:0000256" key="10">
    <source>
        <dbReference type="SAM" id="MobiDB-lite"/>
    </source>
</evidence>
<feature type="compositionally biased region" description="Polar residues" evidence="10">
    <location>
        <begin position="1359"/>
        <end position="1374"/>
    </location>
</feature>
<dbReference type="PROSITE" id="PS00107">
    <property type="entry name" value="PROTEIN_KINASE_ATP"/>
    <property type="match status" value="1"/>
</dbReference>
<dbReference type="PANTHER" id="PTHR43289:SF34">
    <property type="entry name" value="SERINE_THREONINE-PROTEIN KINASE YBDM-RELATED"/>
    <property type="match status" value="1"/>
</dbReference>
<comment type="catalytic activity">
    <reaction evidence="8">
        <text>L-seryl-[protein] + ATP = O-phospho-L-seryl-[protein] + ADP + H(+)</text>
        <dbReference type="Rhea" id="RHEA:17989"/>
        <dbReference type="Rhea" id="RHEA-COMP:9863"/>
        <dbReference type="Rhea" id="RHEA-COMP:11604"/>
        <dbReference type="ChEBI" id="CHEBI:15378"/>
        <dbReference type="ChEBI" id="CHEBI:29999"/>
        <dbReference type="ChEBI" id="CHEBI:30616"/>
        <dbReference type="ChEBI" id="CHEBI:83421"/>
        <dbReference type="ChEBI" id="CHEBI:456216"/>
        <dbReference type="EC" id="2.7.11.1"/>
    </reaction>
</comment>
<dbReference type="OrthoDB" id="207139at2"/>
<feature type="region of interest" description="Disordered" evidence="10">
    <location>
        <begin position="1"/>
        <end position="23"/>
    </location>
</feature>
<dbReference type="PROSITE" id="PS50011">
    <property type="entry name" value="PROTEIN_KINASE_DOM"/>
    <property type="match status" value="1"/>
</dbReference>
<dbReference type="GO" id="GO:0004674">
    <property type="term" value="F:protein serine/threonine kinase activity"/>
    <property type="evidence" value="ECO:0007669"/>
    <property type="project" value="UniProtKB-KW"/>
</dbReference>
<feature type="compositionally biased region" description="Low complexity" evidence="10">
    <location>
        <begin position="454"/>
        <end position="472"/>
    </location>
</feature>
<dbReference type="Gene3D" id="3.30.200.20">
    <property type="entry name" value="Phosphorylase Kinase, domain 1"/>
    <property type="match status" value="1"/>
</dbReference>
<dbReference type="SUPFAM" id="SSF56112">
    <property type="entry name" value="Protein kinase-like (PK-like)"/>
    <property type="match status" value="1"/>
</dbReference>
<keyword evidence="6 9" id="KW-0067">ATP-binding</keyword>
<dbReference type="RefSeq" id="WP_145304199.1">
    <property type="nucleotide sequence ID" value="NZ_CP036299.1"/>
</dbReference>
<dbReference type="FunFam" id="1.10.510.10:FF:000021">
    <property type="entry name" value="Serine/threonine protein kinase"/>
    <property type="match status" value="1"/>
</dbReference>
<feature type="compositionally biased region" description="Low complexity" evidence="10">
    <location>
        <begin position="481"/>
        <end position="498"/>
    </location>
</feature>
<feature type="region of interest" description="Disordered" evidence="10">
    <location>
        <begin position="323"/>
        <end position="395"/>
    </location>
</feature>
<gene>
    <name evidence="12" type="primary">pknB_14</name>
    <name evidence="12" type="ORF">Spb1_41170</name>
</gene>
<feature type="compositionally biased region" description="Low complexity" evidence="10">
    <location>
        <begin position="349"/>
        <end position="360"/>
    </location>
</feature>
<protein>
    <recommendedName>
        <fullName evidence="1">non-specific serine/threonine protein kinase</fullName>
        <ecNumber evidence="1">2.7.11.1</ecNumber>
    </recommendedName>
</protein>
<organism evidence="12 13">
    <name type="scientific">Planctopirus ephydatiae</name>
    <dbReference type="NCBI Taxonomy" id="2528019"/>
    <lineage>
        <taxon>Bacteria</taxon>
        <taxon>Pseudomonadati</taxon>
        <taxon>Planctomycetota</taxon>
        <taxon>Planctomycetia</taxon>
        <taxon>Planctomycetales</taxon>
        <taxon>Planctomycetaceae</taxon>
        <taxon>Planctopirus</taxon>
    </lineage>
</organism>
<keyword evidence="5 12" id="KW-0418">Kinase</keyword>
<proteinExistence type="predicted"/>
<feature type="compositionally biased region" description="Polar residues" evidence="10">
    <location>
        <begin position="334"/>
        <end position="347"/>
    </location>
</feature>
<dbReference type="PANTHER" id="PTHR43289">
    <property type="entry name" value="MITOGEN-ACTIVATED PROTEIN KINASE KINASE KINASE 20-RELATED"/>
    <property type="match status" value="1"/>
</dbReference>
<evidence type="ECO:0000259" key="11">
    <source>
        <dbReference type="PROSITE" id="PS50011"/>
    </source>
</evidence>
<evidence type="ECO:0000313" key="13">
    <source>
        <dbReference type="Proteomes" id="UP000315349"/>
    </source>
</evidence>
<evidence type="ECO:0000256" key="4">
    <source>
        <dbReference type="ARBA" id="ARBA00022741"/>
    </source>
</evidence>
<keyword evidence="3 12" id="KW-0808">Transferase</keyword>
<dbReference type="GO" id="GO:0106310">
    <property type="term" value="F:protein serine kinase activity"/>
    <property type="evidence" value="ECO:0007669"/>
    <property type="project" value="RHEA"/>
</dbReference>
<evidence type="ECO:0000256" key="3">
    <source>
        <dbReference type="ARBA" id="ARBA00022679"/>
    </source>
</evidence>
<sequence length="1374" mass="146902">MPAENRPASSNSPESVPKDATPVSIPVISARERLNSLKDLGRYKIERKIGQGGMGTVFLAKDTELKRLAAIKILPEDKAQNPILVKRFRAEAQAAAQLRHDNIVTVYDSGEQDGLLYIAMEYVDGPDVFDLIQKRGRIAPRRSLDIIRQTTLALQHAYEKNIVHRDIKPSNLMIRRDGVVKITDLGLARSIDETLETNITRAGTTVGTVDYMSPEQARNSKLADIRSDIYSLGCTWYHMLTGTAPYAEGAVTNKLHAHAVKPIPDPRDINPEVPEGFVAVLQRMMAKKPADRYQTPAELLKDLDAPSLKRVSAADEIAREVARELESDEALTSARENVSSSGRQKLATSGGHQSSSGGNSRPVEHRESRPAESREEGHKPSTLPPRRAPAEGDPSAPISFDFRKLVIPLVAIAGVGALIWFGKTLADFGNVFGLGSTPVPAPVQGSFFQNNGSETAVTTPTQATPAEAAAGADQSATGTNPSPGQNSAQAQQAGASNNMSPTTTAPPIVAEQAKLPEVPKPSLTELPRWTLEPFSQTGLPVITVSTSASGPGTAKTITEAIKRITPAGAILKLSSKERHDLPTGLSIRTERLLITGDQGFATIHLLPEADGSSETTVKKSTAGEAAAGNGAKPLVPGLTIISKQVQLEKLHWLAEADVSTRLNALVRVESPRLTIRESSMTALLGSNANQERAPESLLTAVDWQNTANGATFDRGGQLLIDTLFTRGAQLGAVSISGGASQGVLRQSLFLGGDVPLVRLNSAGSNGSPNVGTNGSEVRRALLLQHVTALTSDSIVEITPPAEGQPVDGLWLGLSESVFAAMSTGKKTSSLIRAAGWPQNPNRQADESRLVDFSIASERNLCCGLSRLYDSGESTGLQVTDPLTWRRFFATDFDGQARPALWPGNSLPVNPAEIEKWSPALVDTSAIPDAPLSKNSAILGCDVTLLLTPALTDQSWSKVSTPLLKLRQQLDTANPKETTALDLATYGNDLGQLLSRSDIPQNGHLEITGFGIRTMTPVILKNRRLILTFNSPPDKAPLVIQPKPAGDKKGLFEVEGGSLEIRHAVLRGVGGGKPAPENFFVSRGGTIICRHVKIEGGMTEDWQPKDIFHLTGSGKGELNLGFVESVAQSPGRFATLQGVQSSALLLQAGIVSGVANFHVEPGLSNGTDWHQIDLRHATLLAGEGVFRLFGTAEDFRYPPVIAPDDQRKSKPQGSVRIVTDTSILGKLSGFGRSGQPAALIEVPELADLTRWAEWHSRETAIGPLPDLLIRSARRQIPLESTAWQNAWTNPSNTNLIMSPGFVAFAKTLPGQPREWKELVTNQFQLSAAAQASKAGEGGLPLGVTMEALEEIGPLKKGKPASSNTEKSNTKTNPGF</sequence>
<feature type="compositionally biased region" description="Basic and acidic residues" evidence="10">
    <location>
        <begin position="362"/>
        <end position="379"/>
    </location>
</feature>
<evidence type="ECO:0000313" key="12">
    <source>
        <dbReference type="EMBL" id="QDV32167.1"/>
    </source>
</evidence>
<feature type="region of interest" description="Disordered" evidence="10">
    <location>
        <begin position="446"/>
        <end position="505"/>
    </location>
</feature>
<dbReference type="InterPro" id="IPR000719">
    <property type="entry name" value="Prot_kinase_dom"/>
</dbReference>